<dbReference type="GO" id="GO:0004829">
    <property type="term" value="F:threonine-tRNA ligase activity"/>
    <property type="evidence" value="ECO:0007669"/>
    <property type="project" value="UniProtKB-UniRule"/>
</dbReference>
<evidence type="ECO:0000256" key="13">
    <source>
        <dbReference type="HAMAP-Rule" id="MF_00184"/>
    </source>
</evidence>
<dbReference type="Pfam" id="PF02824">
    <property type="entry name" value="TGS"/>
    <property type="match status" value="1"/>
</dbReference>
<keyword evidence="4 13" id="KW-0436">Ligase</keyword>
<dbReference type="GO" id="GO:0005524">
    <property type="term" value="F:ATP binding"/>
    <property type="evidence" value="ECO:0007669"/>
    <property type="project" value="UniProtKB-UniRule"/>
</dbReference>
<dbReference type="AlphaFoldDB" id="A0AAU7VPA3"/>
<reference evidence="16" key="2">
    <citation type="submission" date="2024-06" db="EMBL/GenBank/DDBJ databases">
        <authorList>
            <person name="Petrova K.O."/>
            <person name="Toshchakov S.V."/>
            <person name="Boltjanskaja Y.V."/>
            <person name="Kevbrin V."/>
        </authorList>
    </citation>
    <scope>NUCLEOTIDE SEQUENCE</scope>
    <source>
        <strain evidence="16">Z-910T</strain>
    </source>
</reference>
<dbReference type="PANTHER" id="PTHR11451:SF44">
    <property type="entry name" value="THREONINE--TRNA LIGASE, CHLOROPLASTIC_MITOCHONDRIAL 2"/>
    <property type="match status" value="1"/>
</dbReference>
<evidence type="ECO:0000256" key="5">
    <source>
        <dbReference type="ARBA" id="ARBA00022723"/>
    </source>
</evidence>
<dbReference type="GO" id="GO:0140096">
    <property type="term" value="F:catalytic activity, acting on a protein"/>
    <property type="evidence" value="ECO:0007669"/>
    <property type="project" value="UniProtKB-ARBA"/>
</dbReference>
<comment type="subcellular location">
    <subcellularLocation>
        <location evidence="13">Cytoplasm</location>
    </subcellularLocation>
</comment>
<dbReference type="SUPFAM" id="SSF55681">
    <property type="entry name" value="Class II aaRS and biotin synthetases"/>
    <property type="match status" value="1"/>
</dbReference>
<dbReference type="InterPro" id="IPR036621">
    <property type="entry name" value="Anticodon-bd_dom_sf"/>
</dbReference>
<keyword evidence="2 13" id="KW-0963">Cytoplasm</keyword>
<dbReference type="Gene3D" id="3.10.20.30">
    <property type="match status" value="1"/>
</dbReference>
<proteinExistence type="inferred from homology"/>
<dbReference type="InterPro" id="IPR047246">
    <property type="entry name" value="ThrRS_anticodon"/>
</dbReference>
<dbReference type="FunFam" id="3.40.50.800:FF:000001">
    <property type="entry name" value="Threonine--tRNA ligase"/>
    <property type="match status" value="1"/>
</dbReference>
<dbReference type="GO" id="GO:0006435">
    <property type="term" value="P:threonyl-tRNA aminoacylation"/>
    <property type="evidence" value="ECO:0007669"/>
    <property type="project" value="UniProtKB-UniRule"/>
</dbReference>
<evidence type="ECO:0000256" key="7">
    <source>
        <dbReference type="ARBA" id="ARBA00022833"/>
    </source>
</evidence>
<accession>A0AAU7VPA3</accession>
<dbReference type="GO" id="GO:0016740">
    <property type="term" value="F:transferase activity"/>
    <property type="evidence" value="ECO:0007669"/>
    <property type="project" value="UniProtKB-ARBA"/>
</dbReference>
<evidence type="ECO:0000259" key="15">
    <source>
        <dbReference type="PROSITE" id="PS51880"/>
    </source>
</evidence>
<dbReference type="InterPro" id="IPR004154">
    <property type="entry name" value="Anticodon-bd"/>
</dbReference>
<evidence type="ECO:0000259" key="14">
    <source>
        <dbReference type="PROSITE" id="PS50862"/>
    </source>
</evidence>
<dbReference type="NCBIfam" id="TIGR00418">
    <property type="entry name" value="thrS"/>
    <property type="match status" value="1"/>
</dbReference>
<keyword evidence="5 13" id="KW-0479">Metal-binding</keyword>
<keyword evidence="8 13" id="KW-0067">ATP-binding</keyword>
<dbReference type="InterPro" id="IPR045864">
    <property type="entry name" value="aa-tRNA-synth_II/BPL/LPL"/>
</dbReference>
<comment type="catalytic activity">
    <reaction evidence="12 13">
        <text>tRNA(Thr) + L-threonine + ATP = L-threonyl-tRNA(Thr) + AMP + diphosphate + H(+)</text>
        <dbReference type="Rhea" id="RHEA:24624"/>
        <dbReference type="Rhea" id="RHEA-COMP:9670"/>
        <dbReference type="Rhea" id="RHEA-COMP:9704"/>
        <dbReference type="ChEBI" id="CHEBI:15378"/>
        <dbReference type="ChEBI" id="CHEBI:30616"/>
        <dbReference type="ChEBI" id="CHEBI:33019"/>
        <dbReference type="ChEBI" id="CHEBI:57926"/>
        <dbReference type="ChEBI" id="CHEBI:78442"/>
        <dbReference type="ChEBI" id="CHEBI:78534"/>
        <dbReference type="ChEBI" id="CHEBI:456215"/>
        <dbReference type="EC" id="6.1.1.3"/>
    </reaction>
</comment>
<comment type="caution">
    <text evidence="13">Lacks conserved residue(s) required for the propagation of feature annotation.</text>
</comment>
<evidence type="ECO:0000256" key="2">
    <source>
        <dbReference type="ARBA" id="ARBA00022490"/>
    </source>
</evidence>
<dbReference type="InterPro" id="IPR006195">
    <property type="entry name" value="aa-tRNA-synth_II"/>
</dbReference>
<comment type="similarity">
    <text evidence="1 13">Belongs to the class-II aminoacyl-tRNA synthetase family.</text>
</comment>
<reference evidence="16" key="1">
    <citation type="journal article" date="2013" name="Extremophiles">
        <title>Proteinivorax tanatarense gen. nov., sp. nov., an anaerobic, haloalkaliphilic, proteolytic bacterium isolated from a decaying algal bloom, and proposal of Proteinivoraceae fam. nov.</title>
        <authorList>
            <person name="Kevbrin V."/>
            <person name="Boltyanskaya Y."/>
            <person name="Zhilina T."/>
            <person name="Kolganova T."/>
            <person name="Lavrentjeva E."/>
            <person name="Kuznetsov B."/>
        </authorList>
    </citation>
    <scope>NUCLEOTIDE SEQUENCE</scope>
    <source>
        <strain evidence="16">Z-910T</strain>
    </source>
</reference>
<dbReference type="PROSITE" id="PS50862">
    <property type="entry name" value="AA_TRNA_LIGASE_II"/>
    <property type="match status" value="1"/>
</dbReference>
<dbReference type="PANTHER" id="PTHR11451">
    <property type="entry name" value="THREONINE-TRNA LIGASE"/>
    <property type="match status" value="1"/>
</dbReference>
<dbReference type="PROSITE" id="PS51880">
    <property type="entry name" value="TGS"/>
    <property type="match status" value="1"/>
</dbReference>
<dbReference type="InterPro" id="IPR004095">
    <property type="entry name" value="TGS"/>
</dbReference>
<dbReference type="Gene3D" id="3.40.50.800">
    <property type="entry name" value="Anticodon-binding domain"/>
    <property type="match status" value="1"/>
</dbReference>
<dbReference type="Gene3D" id="3.30.54.20">
    <property type="match status" value="1"/>
</dbReference>
<dbReference type="EMBL" id="CP158367">
    <property type="protein sequence ID" value="XBX75657.1"/>
    <property type="molecule type" value="Genomic_DNA"/>
</dbReference>
<dbReference type="InterPro" id="IPR002320">
    <property type="entry name" value="Thr-tRNA-ligase_IIa"/>
</dbReference>
<dbReference type="SUPFAM" id="SSF52954">
    <property type="entry name" value="Class II aaRS ABD-related"/>
    <property type="match status" value="1"/>
</dbReference>
<dbReference type="Pfam" id="PF03129">
    <property type="entry name" value="HGTP_anticodon"/>
    <property type="match status" value="1"/>
</dbReference>
<protein>
    <recommendedName>
        <fullName evidence="13">Threonine--tRNA ligase</fullName>
        <ecNumber evidence="13">6.1.1.3</ecNumber>
    </recommendedName>
    <alternativeName>
        <fullName evidence="13">Threonyl-tRNA synthetase</fullName>
        <shortName evidence="13">ThrRS</shortName>
    </alternativeName>
</protein>
<organism evidence="16">
    <name type="scientific">Proteinivorax tanatarense</name>
    <dbReference type="NCBI Taxonomy" id="1260629"/>
    <lineage>
        <taxon>Bacteria</taxon>
        <taxon>Bacillati</taxon>
        <taxon>Bacillota</taxon>
        <taxon>Clostridia</taxon>
        <taxon>Eubacteriales</taxon>
        <taxon>Proteinivoracaceae</taxon>
        <taxon>Proteinivorax</taxon>
    </lineage>
</organism>
<dbReference type="EC" id="6.1.1.3" evidence="13"/>
<dbReference type="InterPro" id="IPR012676">
    <property type="entry name" value="TGS-like"/>
</dbReference>
<dbReference type="SMART" id="SM00863">
    <property type="entry name" value="tRNA_SAD"/>
    <property type="match status" value="1"/>
</dbReference>
<dbReference type="InterPro" id="IPR033728">
    <property type="entry name" value="ThrRS_core"/>
</dbReference>
<keyword evidence="10 13" id="KW-0648">Protein biosynthesis</keyword>
<dbReference type="Gene3D" id="3.30.980.10">
    <property type="entry name" value="Threonyl-trna Synthetase, Chain A, domain 2"/>
    <property type="match status" value="1"/>
</dbReference>
<evidence type="ECO:0000256" key="12">
    <source>
        <dbReference type="ARBA" id="ARBA00049515"/>
    </source>
</evidence>
<keyword evidence="11 13" id="KW-0030">Aminoacyl-tRNA synthetase</keyword>
<evidence type="ECO:0000256" key="8">
    <source>
        <dbReference type="ARBA" id="ARBA00022840"/>
    </source>
</evidence>
<dbReference type="GO" id="GO:0000049">
    <property type="term" value="F:tRNA binding"/>
    <property type="evidence" value="ECO:0007669"/>
    <property type="project" value="UniProtKB-KW"/>
</dbReference>
<feature type="domain" description="TGS" evidence="15">
    <location>
        <begin position="1"/>
        <end position="61"/>
    </location>
</feature>
<keyword evidence="6 13" id="KW-0547">Nucleotide-binding</keyword>
<dbReference type="FunFam" id="3.30.930.10:FF:000002">
    <property type="entry name" value="Threonine--tRNA ligase"/>
    <property type="match status" value="1"/>
</dbReference>
<feature type="binding site" evidence="13">
    <location>
        <position position="384"/>
    </location>
    <ligand>
        <name>Zn(2+)</name>
        <dbReference type="ChEBI" id="CHEBI:29105"/>
        <note>catalytic</note>
    </ligand>
</feature>
<evidence type="ECO:0000256" key="4">
    <source>
        <dbReference type="ARBA" id="ARBA00022598"/>
    </source>
</evidence>
<dbReference type="GO" id="GO:0005737">
    <property type="term" value="C:cytoplasm"/>
    <property type="evidence" value="ECO:0007669"/>
    <property type="project" value="UniProtKB-SubCell"/>
</dbReference>
<dbReference type="InterPro" id="IPR002314">
    <property type="entry name" value="aa-tRNA-synt_IIb"/>
</dbReference>
<comment type="subunit">
    <text evidence="13">Homodimer.</text>
</comment>
<dbReference type="PRINTS" id="PR01047">
    <property type="entry name" value="TRNASYNTHTHR"/>
</dbReference>
<keyword evidence="3 13" id="KW-0820">tRNA-binding</keyword>
<dbReference type="Pfam" id="PF07973">
    <property type="entry name" value="tRNA_SAD"/>
    <property type="match status" value="1"/>
</dbReference>
<dbReference type="RefSeq" id="WP_350344400.1">
    <property type="nucleotide sequence ID" value="NZ_CP158367.1"/>
</dbReference>
<sequence>MVKVTLKDGSVKEFEDEVSIYEIAKSISSRLVKEAIAGKVDGKLVDLDKTISHDCTVDIITFDSEEGKEVFRHSAAHIMAQAVTELYPDVKLGIGPSIKDGFYYDFDLGAKLSPEDFGKIEDKMQEIIKRDIKFERNILSKQEAIEMFKNKGEDYKVELISDLSEDDEISYYKQQDFIDLCAGPHIPSSKRLKAFKLLSVAGAYWRGDEKNPMLQRIYGTAFPKKKLLDEHLYKLEEAKKRDHRKLGKQLDLFSVNDEAPGMPFYHAKGMVLRNEVLNYWREKHNEYGYNEIQTPIMMNQRLWEQSGHWENYRENMYFSEVDEENFAIKPMNCPGAMLIYQNKHYSYRDFPIRMAELGLVHRRELSGTLHGLMRVRSFTQDDAHIFMLPDQIEDEISSIIQLIDDIYSVFGFKYKLELSTKPEKAIGSDEIWDKAIDALKSVLINKKLDFEVNEGDGAFYGPKIDFHLEDSLGRSWQCGTIQLDFMLPERFKLTYVGEDGEKHRPVVVHRVVLGAVDRFLGLLIEHYAGAFPLWIAPEQVRLMPISDKHNNYCRAIKKQLEVHGVRVKLDDRNEKVGYKIREGQLNKIPFMLIVGDKEVEQNGVNVRSRDKGELGLVDKNDFIHKVTEEIKSKK</sequence>
<evidence type="ECO:0000313" key="16">
    <source>
        <dbReference type="EMBL" id="XBX75657.1"/>
    </source>
</evidence>
<keyword evidence="9 13" id="KW-0694">RNA-binding</keyword>
<comment type="cofactor">
    <cofactor evidence="13">
        <name>Zn(2+)</name>
        <dbReference type="ChEBI" id="CHEBI:29105"/>
    </cofactor>
    <text evidence="13">Binds 1 zinc ion per subunit.</text>
</comment>
<dbReference type="InterPro" id="IPR012675">
    <property type="entry name" value="Beta-grasp_dom_sf"/>
</dbReference>
<dbReference type="SUPFAM" id="SSF81271">
    <property type="entry name" value="TGS-like"/>
    <property type="match status" value="1"/>
</dbReference>
<dbReference type="CDD" id="cd01667">
    <property type="entry name" value="TGS_ThrRS"/>
    <property type="match status" value="1"/>
</dbReference>
<evidence type="ECO:0000256" key="1">
    <source>
        <dbReference type="ARBA" id="ARBA00008226"/>
    </source>
</evidence>
<dbReference type="GO" id="GO:0046872">
    <property type="term" value="F:metal ion binding"/>
    <property type="evidence" value="ECO:0007669"/>
    <property type="project" value="UniProtKB-KW"/>
</dbReference>
<feature type="binding site" evidence="13">
    <location>
        <position position="509"/>
    </location>
    <ligand>
        <name>Zn(2+)</name>
        <dbReference type="ChEBI" id="CHEBI:29105"/>
        <note>catalytic</note>
    </ligand>
</feature>
<gene>
    <name evidence="13 16" type="primary">thrS</name>
    <name evidence="16" type="ORF">PRVXT_000805</name>
</gene>
<evidence type="ECO:0000256" key="3">
    <source>
        <dbReference type="ARBA" id="ARBA00022555"/>
    </source>
</evidence>
<dbReference type="Pfam" id="PF00587">
    <property type="entry name" value="tRNA-synt_2b"/>
    <property type="match status" value="1"/>
</dbReference>
<dbReference type="FunFam" id="3.10.20.30:FF:000005">
    <property type="entry name" value="Threonine--tRNA ligase"/>
    <property type="match status" value="1"/>
</dbReference>
<evidence type="ECO:0000256" key="9">
    <source>
        <dbReference type="ARBA" id="ARBA00022884"/>
    </source>
</evidence>
<dbReference type="InterPro" id="IPR018163">
    <property type="entry name" value="Thr/Ala-tRNA-synth_IIc_edit"/>
</dbReference>
<feature type="binding site" evidence="13">
    <location>
        <position position="333"/>
    </location>
    <ligand>
        <name>Zn(2+)</name>
        <dbReference type="ChEBI" id="CHEBI:29105"/>
        <note>catalytic</note>
    </ligand>
</feature>
<evidence type="ECO:0000256" key="10">
    <source>
        <dbReference type="ARBA" id="ARBA00022917"/>
    </source>
</evidence>
<dbReference type="HAMAP" id="MF_00184">
    <property type="entry name" value="Thr_tRNA_synth"/>
    <property type="match status" value="1"/>
</dbReference>
<dbReference type="CDD" id="cd00771">
    <property type="entry name" value="ThrRS_core"/>
    <property type="match status" value="1"/>
</dbReference>
<dbReference type="CDD" id="cd00860">
    <property type="entry name" value="ThrRS_anticodon"/>
    <property type="match status" value="1"/>
</dbReference>
<feature type="domain" description="Aminoacyl-transfer RNA synthetases class-II family profile" evidence="14">
    <location>
        <begin position="269"/>
        <end position="532"/>
    </location>
</feature>
<evidence type="ECO:0000256" key="11">
    <source>
        <dbReference type="ARBA" id="ARBA00023146"/>
    </source>
</evidence>
<keyword evidence="7 13" id="KW-0862">Zinc</keyword>
<name>A0AAU7VPA3_9FIRM</name>
<dbReference type="Gene3D" id="3.30.930.10">
    <property type="entry name" value="Bira Bifunctional Protein, Domain 2"/>
    <property type="match status" value="1"/>
</dbReference>
<dbReference type="FunFam" id="3.30.54.20:FF:000002">
    <property type="entry name" value="Threonine--tRNA ligase"/>
    <property type="match status" value="1"/>
</dbReference>
<dbReference type="FunFam" id="3.30.980.10:FF:000005">
    <property type="entry name" value="Threonyl-tRNA synthetase, mitochondrial"/>
    <property type="match status" value="1"/>
</dbReference>
<dbReference type="SUPFAM" id="SSF55186">
    <property type="entry name" value="ThrRS/AlaRS common domain"/>
    <property type="match status" value="1"/>
</dbReference>
<evidence type="ECO:0000256" key="6">
    <source>
        <dbReference type="ARBA" id="ARBA00022741"/>
    </source>
</evidence>
<dbReference type="InterPro" id="IPR012947">
    <property type="entry name" value="tRNA_SAD"/>
</dbReference>